<dbReference type="PANTHER" id="PTHR43022">
    <property type="entry name" value="PROTEIN SMF"/>
    <property type="match status" value="1"/>
</dbReference>
<dbReference type="AlphaFoldDB" id="A0A0N1JRJ0"/>
<dbReference type="Gene3D" id="3.40.50.450">
    <property type="match status" value="1"/>
</dbReference>
<dbReference type="NCBIfam" id="TIGR00732">
    <property type="entry name" value="dprA"/>
    <property type="match status" value="1"/>
</dbReference>
<evidence type="ECO:0000256" key="1">
    <source>
        <dbReference type="ARBA" id="ARBA00006525"/>
    </source>
</evidence>
<dbReference type="Pfam" id="PF17782">
    <property type="entry name" value="WHD_DprA"/>
    <property type="match status" value="1"/>
</dbReference>
<dbReference type="InterPro" id="IPR036388">
    <property type="entry name" value="WH-like_DNA-bd_sf"/>
</dbReference>
<dbReference type="PATRIC" id="fig|857265.3.peg.4328"/>
<dbReference type="GO" id="GO:0009294">
    <property type="term" value="P:DNA-mediated transformation"/>
    <property type="evidence" value="ECO:0007669"/>
    <property type="project" value="InterPro"/>
</dbReference>
<dbReference type="InterPro" id="IPR041614">
    <property type="entry name" value="DprA_WH"/>
</dbReference>
<dbReference type="InterPro" id="IPR057666">
    <property type="entry name" value="DrpA_SLOG"/>
</dbReference>
<protein>
    <submittedName>
        <fullName evidence="4">Uncharacterized protein</fullName>
    </submittedName>
</protein>
<organism evidence="4 5">
    <name type="scientific">Amantichitinum ursilacus</name>
    <dbReference type="NCBI Taxonomy" id="857265"/>
    <lineage>
        <taxon>Bacteria</taxon>
        <taxon>Pseudomonadati</taxon>
        <taxon>Pseudomonadota</taxon>
        <taxon>Betaproteobacteria</taxon>
        <taxon>Neisseriales</taxon>
        <taxon>Chitinibacteraceae</taxon>
        <taxon>Amantichitinum</taxon>
    </lineage>
</organism>
<dbReference type="InterPro" id="IPR003488">
    <property type="entry name" value="DprA"/>
</dbReference>
<evidence type="ECO:0000313" key="5">
    <source>
        <dbReference type="Proteomes" id="UP000037939"/>
    </source>
</evidence>
<feature type="domain" description="Smf/DprA SLOG" evidence="2">
    <location>
        <begin position="84"/>
        <end position="292"/>
    </location>
</feature>
<feature type="domain" description="DprA winged helix" evidence="3">
    <location>
        <begin position="304"/>
        <end position="363"/>
    </location>
</feature>
<gene>
    <name evidence="4" type="ORF">WG78_21145</name>
</gene>
<evidence type="ECO:0000259" key="2">
    <source>
        <dbReference type="Pfam" id="PF02481"/>
    </source>
</evidence>
<comment type="caution">
    <text evidence="4">The sequence shown here is derived from an EMBL/GenBank/DDBJ whole genome shotgun (WGS) entry which is preliminary data.</text>
</comment>
<evidence type="ECO:0000313" key="4">
    <source>
        <dbReference type="EMBL" id="KPC49441.1"/>
    </source>
</evidence>
<dbReference type="EMBL" id="LAQT01000037">
    <property type="protein sequence ID" value="KPC49441.1"/>
    <property type="molecule type" value="Genomic_DNA"/>
</dbReference>
<dbReference type="Gene3D" id="1.10.10.10">
    <property type="entry name" value="Winged helix-like DNA-binding domain superfamily/Winged helix DNA-binding domain"/>
    <property type="match status" value="1"/>
</dbReference>
<accession>A0A0N1JRJ0</accession>
<dbReference type="OrthoDB" id="9785707at2"/>
<evidence type="ECO:0000259" key="3">
    <source>
        <dbReference type="Pfam" id="PF17782"/>
    </source>
</evidence>
<dbReference type="Proteomes" id="UP000037939">
    <property type="component" value="Unassembled WGS sequence"/>
</dbReference>
<name>A0A0N1JRJ0_9NEIS</name>
<comment type="similarity">
    <text evidence="1">Belongs to the DprA/Smf family.</text>
</comment>
<dbReference type="SUPFAM" id="SSF102405">
    <property type="entry name" value="MCP/YpsA-like"/>
    <property type="match status" value="1"/>
</dbReference>
<reference evidence="4 5" key="1">
    <citation type="submission" date="2015-07" db="EMBL/GenBank/DDBJ databases">
        <title>Draft genome sequence of the Amantichitinum ursilacus IGB-41, a new chitin-degrading bacterium.</title>
        <authorList>
            <person name="Kirstahler P."/>
            <person name="Guenther M."/>
            <person name="Grumaz C."/>
            <person name="Rupp S."/>
            <person name="Zibek S."/>
            <person name="Sohn K."/>
        </authorList>
    </citation>
    <scope>NUCLEOTIDE SEQUENCE [LARGE SCALE GENOMIC DNA]</scope>
    <source>
        <strain evidence="4 5">IGB-41</strain>
    </source>
</reference>
<keyword evidence="5" id="KW-1185">Reference proteome</keyword>
<proteinExistence type="inferred from homology"/>
<sequence length="369" mass="38961">MHDDADLAAWLRFALVPGIGLRRQLVLLQALGSPQNVLAASFGTLSKVLTDPIKVQAFIDFAAAPEPELVAQTRAWLAQPEHSMVCLGDDAYPAQFLELPDAPLFFFCKGRVELLQQPALAIVGSRNATVGAIDNAERFAETLSASGLTVVSGLAAGIDAAAHRGGLRGPGSTIAFVGTGLDRVYPASNRQLAHQIAAAGLIISEFMLGEGPIKDHFPRRNRLIAALARGCLVVEAAMGSGSLITARQANEMGREVFAIPGSIHSPLAKGCHHLIKQGAKLVESAEDIMTELAWDSSAVQTPVTPAATAAQLDATEQKVLQAAGFDPVDADTLGLRVGLTPDRLCAILLALEMKGVLFTLPGNRYQRRA</sequence>
<dbReference type="PANTHER" id="PTHR43022:SF1">
    <property type="entry name" value="PROTEIN SMF"/>
    <property type="match status" value="1"/>
</dbReference>
<dbReference type="STRING" id="857265.WG78_21145"/>
<dbReference type="Pfam" id="PF02481">
    <property type="entry name" value="DNA_processg_A"/>
    <property type="match status" value="1"/>
</dbReference>